<name>A0A2A2H5N0_METBR</name>
<protein>
    <submittedName>
        <fullName evidence="3">Prephenate dehydrogenase</fullName>
    </submittedName>
</protein>
<proteinExistence type="predicted"/>
<gene>
    <name evidence="3" type="ORF">ASJ80_10035</name>
</gene>
<dbReference type="GO" id="GO:0008977">
    <property type="term" value="F:prephenate dehydrogenase (NAD+) activity"/>
    <property type="evidence" value="ECO:0007669"/>
    <property type="project" value="InterPro"/>
</dbReference>
<dbReference type="Gene3D" id="1.10.3660.10">
    <property type="entry name" value="6-phosphogluconate dehydrogenase C-terminal like domain"/>
    <property type="match status" value="1"/>
</dbReference>
<dbReference type="SUPFAM" id="SSF51735">
    <property type="entry name" value="NAD(P)-binding Rossmann-fold domains"/>
    <property type="match status" value="1"/>
</dbReference>
<dbReference type="EMBL" id="LMVM01000013">
    <property type="protein sequence ID" value="PAV04668.1"/>
    <property type="molecule type" value="Genomic_DNA"/>
</dbReference>
<evidence type="ECO:0000313" key="3">
    <source>
        <dbReference type="EMBL" id="PAV04668.1"/>
    </source>
</evidence>
<dbReference type="InterPro" id="IPR046825">
    <property type="entry name" value="PDH_C"/>
</dbReference>
<dbReference type="InterPro" id="IPR036291">
    <property type="entry name" value="NAD(P)-bd_dom_sf"/>
</dbReference>
<sequence length="434" mass="48250">MKIAVIGGTRGLGEWIARFLKSKGFDITVTGRDEIAGERVSKKLGVNYTCSNTIAASQADIIIVSVPIDVTSSAIKEVAPVMKKGSLIMDVTSVKEEPSRIMQEYVPHDVEVLPIHPMFGPRIRSLDGQVIVVTPTNRGKWYNKVYNFFEKENARIIVTTPEIHDQMMSVVQGLTHLAYISIAATIEKLDVDIKESRNFASPIYDLMVDMIARIVAQNPYLYYSIQTHNKYTKKTHETFISIYKELNEMISSGNEEGFVKVMGSAAKHMDDLEAALGRSDKAISALTEEVNILKGSIGKEVGLRHIYSGKVHIGILKGLSPDFLTLEINGKKTKLKLSNVEILSDKEIYDLKVENYPHKTYFVSAVFPENCSPDIIVNTIEGLKGVIYASVDDMYHGSQIPSGKISITIKYEVINPDARFDVENLLKGFGAVIR</sequence>
<keyword evidence="1" id="KW-0560">Oxidoreductase</keyword>
<dbReference type="Gene3D" id="3.40.50.720">
    <property type="entry name" value="NAD(P)-binding Rossmann-like Domain"/>
    <property type="match status" value="1"/>
</dbReference>
<evidence type="ECO:0000259" key="2">
    <source>
        <dbReference type="PROSITE" id="PS51176"/>
    </source>
</evidence>
<dbReference type="InterPro" id="IPR008927">
    <property type="entry name" value="6-PGluconate_DH-like_C_sf"/>
</dbReference>
<dbReference type="PROSITE" id="PS51176">
    <property type="entry name" value="PDH_ADH"/>
    <property type="match status" value="1"/>
</dbReference>
<dbReference type="PIRSF" id="PIRSF006549">
    <property type="entry name" value="PDH_arog_dh_reg"/>
    <property type="match status" value="1"/>
</dbReference>
<dbReference type="InterPro" id="IPR003099">
    <property type="entry name" value="Prephen_DH"/>
</dbReference>
<dbReference type="GO" id="GO:0070403">
    <property type="term" value="F:NAD+ binding"/>
    <property type="evidence" value="ECO:0007669"/>
    <property type="project" value="InterPro"/>
</dbReference>
<dbReference type="InterPro" id="IPR008299">
    <property type="entry name" value="Prep_DH/arog_DH"/>
</dbReference>
<accession>A0A2A2H5N0</accession>
<dbReference type="GO" id="GO:0004665">
    <property type="term" value="F:prephenate dehydrogenase (NADP+) activity"/>
    <property type="evidence" value="ECO:0007669"/>
    <property type="project" value="InterPro"/>
</dbReference>
<feature type="domain" description="Prephenate/arogenate dehydrogenase" evidence="2">
    <location>
        <begin position="1"/>
        <end position="280"/>
    </location>
</feature>
<evidence type="ECO:0000313" key="4">
    <source>
        <dbReference type="Proteomes" id="UP000217784"/>
    </source>
</evidence>
<dbReference type="SUPFAM" id="SSF48179">
    <property type="entry name" value="6-phosphogluconate dehydrogenase C-terminal domain-like"/>
    <property type="match status" value="1"/>
</dbReference>
<keyword evidence="4" id="KW-1185">Reference proteome</keyword>
<dbReference type="PANTHER" id="PTHR21363">
    <property type="entry name" value="PREPHENATE DEHYDROGENASE"/>
    <property type="match status" value="1"/>
</dbReference>
<dbReference type="PANTHER" id="PTHR21363:SF0">
    <property type="entry name" value="PREPHENATE DEHYDROGENASE [NADP(+)]"/>
    <property type="match status" value="1"/>
</dbReference>
<dbReference type="NCBIfam" id="NF006408">
    <property type="entry name" value="PRK08655.1-2"/>
    <property type="match status" value="1"/>
</dbReference>
<dbReference type="OrthoDB" id="24743at2157"/>
<dbReference type="Pfam" id="PF02153">
    <property type="entry name" value="PDH_N"/>
    <property type="match status" value="1"/>
</dbReference>
<dbReference type="AlphaFoldDB" id="A0A2A2H5N0"/>
<evidence type="ECO:0000256" key="1">
    <source>
        <dbReference type="ARBA" id="ARBA00023002"/>
    </source>
</evidence>
<comment type="caution">
    <text evidence="3">The sequence shown here is derived from an EMBL/GenBank/DDBJ whole genome shotgun (WGS) entry which is preliminary data.</text>
</comment>
<organism evidence="3 4">
    <name type="scientific">Methanobacterium bryantii</name>
    <dbReference type="NCBI Taxonomy" id="2161"/>
    <lineage>
        <taxon>Archaea</taxon>
        <taxon>Methanobacteriati</taxon>
        <taxon>Methanobacteriota</taxon>
        <taxon>Methanomada group</taxon>
        <taxon>Methanobacteria</taxon>
        <taxon>Methanobacteriales</taxon>
        <taxon>Methanobacteriaceae</taxon>
        <taxon>Methanobacterium</taxon>
    </lineage>
</organism>
<dbReference type="Pfam" id="PF20463">
    <property type="entry name" value="PDH_C"/>
    <property type="match status" value="1"/>
</dbReference>
<dbReference type="Proteomes" id="UP000217784">
    <property type="component" value="Unassembled WGS sequence"/>
</dbReference>
<dbReference type="RefSeq" id="WP_069583292.1">
    <property type="nucleotide sequence ID" value="NZ_LMVM01000013.1"/>
</dbReference>
<dbReference type="InterPro" id="IPR046826">
    <property type="entry name" value="PDH_N"/>
</dbReference>
<dbReference type="GO" id="GO:0006571">
    <property type="term" value="P:tyrosine biosynthetic process"/>
    <property type="evidence" value="ECO:0007669"/>
    <property type="project" value="InterPro"/>
</dbReference>
<dbReference type="InterPro" id="IPR050812">
    <property type="entry name" value="Preph/Arog_dehydrog"/>
</dbReference>
<reference evidence="3 4" key="1">
    <citation type="journal article" date="2017" name="BMC Genomics">
        <title>Genomic analysis of methanogenic archaea reveals a shift towards energy conservation.</title>
        <authorList>
            <person name="Gilmore S.P."/>
            <person name="Henske J.K."/>
            <person name="Sexton J.A."/>
            <person name="Solomon K.V."/>
            <person name="Seppala S."/>
            <person name="Yoo J.I."/>
            <person name="Huyett L.M."/>
            <person name="Pressman A."/>
            <person name="Cogan J.Z."/>
            <person name="Kivenson V."/>
            <person name="Peng X."/>
            <person name="Tan Y."/>
            <person name="Valentine D.L."/>
            <person name="O'Malley M.A."/>
        </authorList>
    </citation>
    <scope>NUCLEOTIDE SEQUENCE [LARGE SCALE GENOMIC DNA]</scope>
    <source>
        <strain evidence="3 4">M.o.H.</strain>
    </source>
</reference>